<comment type="subcellular location">
    <subcellularLocation>
        <location evidence="1">Cell membrane</location>
        <topology evidence="1">Multi-pass membrane protein</topology>
    </subcellularLocation>
    <subcellularLocation>
        <location evidence="14">Membrane</location>
        <topology evidence="14">Multi-pass membrane protein</topology>
    </subcellularLocation>
</comment>
<dbReference type="NCBIfam" id="TIGR00863">
    <property type="entry name" value="P2X"/>
    <property type="match status" value="1"/>
</dbReference>
<keyword evidence="6 14" id="KW-1133">Transmembrane helix</keyword>
<feature type="transmembrane region" description="Helical" evidence="14">
    <location>
        <begin position="33"/>
        <end position="52"/>
    </location>
</feature>
<dbReference type="GO" id="GO:0004931">
    <property type="term" value="F:extracellularly ATP-gated monoatomic cation channel activity"/>
    <property type="evidence" value="ECO:0007669"/>
    <property type="project" value="InterPro"/>
</dbReference>
<evidence type="ECO:0000256" key="1">
    <source>
        <dbReference type="ARBA" id="ARBA00004651"/>
    </source>
</evidence>
<dbReference type="InterPro" id="IPR001429">
    <property type="entry name" value="P2X_purnocptor"/>
</dbReference>
<evidence type="ECO:0000256" key="4">
    <source>
        <dbReference type="ARBA" id="ARBA00022475"/>
    </source>
</evidence>
<evidence type="ECO:0000256" key="8">
    <source>
        <dbReference type="ARBA" id="ARBA00023136"/>
    </source>
</evidence>
<keyword evidence="12 14" id="KW-0407">Ion channel</keyword>
<dbReference type="GO" id="GO:0033198">
    <property type="term" value="P:response to ATP"/>
    <property type="evidence" value="ECO:0007669"/>
    <property type="project" value="InterPro"/>
</dbReference>
<feature type="compositionally biased region" description="Basic and acidic residues" evidence="15">
    <location>
        <begin position="173"/>
        <end position="212"/>
    </location>
</feature>
<keyword evidence="5 14" id="KW-0812">Transmembrane</keyword>
<dbReference type="KEGG" id="pmrn:116940805"/>
<evidence type="ECO:0000256" key="9">
    <source>
        <dbReference type="ARBA" id="ARBA00023157"/>
    </source>
</evidence>
<sequence length="580" mass="63659">MEEHAWTARNLLCSFFDYKTEKFVIAHNRTVGVLFRAVQVAVLVYLIGWVFVTKKAYQETDTSIESSVITRVEGAVLLGRDFAAARPSPARPRRLHARPDSGGPHERGARRSDPDTARPTRAPRPRAAEGDSNATQLQQPESRFLPEELLKIRQQSETKGKGAEPDSGSLRPASRDDTPLRADAEMKESKVKFRDPQTDARRFEPKEGKLKQGLDGTPPGELVSELQPDMTRDQPSVTLTSDALHGDANVWDAADYVIPPQGENVFFVVTNMIATPGQWQGVCPENPDIPGAHCSNASDCPSGEPIATGNGVRTGRCVACDETRRSCEVRAWCPVESGSTPRHPILAGAENFTVFIKNSIHFPKFSFRKHNVLENGGGGDGDGGGGDDGGGDGLQRCRYDPARAPACPIFRLGDLVRSAGARFDAIAVKGGVIGVRIAWQCDLDRPPSECMPTYAFSRLDTDAADVATGYNFRFGRYYQVNGVEHRTLMKVYGIRFDVMVHGKAGKFNIVPTMTNVGSGLALLGVGVFLCDLVLLYISKKSPFYRERKYEEASVADYDLKECLKNEIELMYIKSIPCSEI</sequence>
<dbReference type="FunFam" id="2.60.490.10:FF:000001">
    <property type="entry name" value="P2X purinoceptor"/>
    <property type="match status" value="1"/>
</dbReference>
<dbReference type="Gene3D" id="2.60.490.10">
    <property type="entry name" value="atp-gated p2x4 ion channel domain"/>
    <property type="match status" value="1"/>
</dbReference>
<feature type="compositionally biased region" description="Basic and acidic residues" evidence="15">
    <location>
        <begin position="144"/>
        <end position="164"/>
    </location>
</feature>
<keyword evidence="14" id="KW-0675">Receptor</keyword>
<comment type="catalytic activity">
    <reaction evidence="13">
        <text>Ca(2+)(in) = Ca(2+)(out)</text>
        <dbReference type="Rhea" id="RHEA:29671"/>
        <dbReference type="ChEBI" id="CHEBI:29108"/>
    </reaction>
</comment>
<keyword evidence="10" id="KW-0325">Glycoprotein</keyword>
<feature type="compositionally biased region" description="Polar residues" evidence="15">
    <location>
        <begin position="132"/>
        <end position="141"/>
    </location>
</feature>
<evidence type="ECO:0000256" key="10">
    <source>
        <dbReference type="ARBA" id="ARBA00023180"/>
    </source>
</evidence>
<evidence type="ECO:0000256" key="5">
    <source>
        <dbReference type="ARBA" id="ARBA00022692"/>
    </source>
</evidence>
<feature type="compositionally biased region" description="Basic and acidic residues" evidence="15">
    <location>
        <begin position="97"/>
        <end position="118"/>
    </location>
</feature>
<protein>
    <recommendedName>
        <fullName evidence="14">P2X purinoceptor</fullName>
    </recommendedName>
</protein>
<evidence type="ECO:0000256" key="13">
    <source>
        <dbReference type="ARBA" id="ARBA00036634"/>
    </source>
</evidence>
<keyword evidence="16" id="KW-1185">Reference proteome</keyword>
<evidence type="ECO:0000313" key="16">
    <source>
        <dbReference type="Proteomes" id="UP001318040"/>
    </source>
</evidence>
<dbReference type="InterPro" id="IPR053792">
    <property type="entry name" value="P2X_RECEPTOR_CS"/>
</dbReference>
<keyword evidence="8 14" id="KW-0472">Membrane</keyword>
<evidence type="ECO:0000256" key="12">
    <source>
        <dbReference type="ARBA" id="ARBA00023303"/>
    </source>
</evidence>
<feature type="region of interest" description="Disordered" evidence="15">
    <location>
        <begin position="86"/>
        <end position="219"/>
    </location>
</feature>
<dbReference type="GO" id="GO:0098794">
    <property type="term" value="C:postsynapse"/>
    <property type="evidence" value="ECO:0007669"/>
    <property type="project" value="GOC"/>
</dbReference>
<evidence type="ECO:0000256" key="15">
    <source>
        <dbReference type="SAM" id="MobiDB-lite"/>
    </source>
</evidence>
<reference evidence="17" key="1">
    <citation type="submission" date="2025-08" db="UniProtKB">
        <authorList>
            <consortium name="RefSeq"/>
        </authorList>
    </citation>
    <scope>IDENTIFICATION</scope>
    <source>
        <tissue evidence="17">Sperm</tissue>
    </source>
</reference>
<dbReference type="PRINTS" id="PR01307">
    <property type="entry name" value="P2XRECEPTOR"/>
</dbReference>
<dbReference type="AlphaFoldDB" id="A0AAJ7SWR0"/>
<keyword evidence="4" id="KW-1003">Cell membrane</keyword>
<comment type="similarity">
    <text evidence="2 14">Belongs to the P2X receptor family.</text>
</comment>
<keyword evidence="9" id="KW-1015">Disulfide bond</keyword>
<gene>
    <name evidence="17" type="primary">LOC116940805</name>
</gene>
<accession>A0AAJ7SWR0</accession>
<keyword evidence="3 14" id="KW-0813">Transport</keyword>
<dbReference type="PANTHER" id="PTHR10125:SF12">
    <property type="entry name" value="P2X PURINOCEPTOR 5"/>
    <property type="match status" value="1"/>
</dbReference>
<dbReference type="InterPro" id="IPR059116">
    <property type="entry name" value="P2X_receptor"/>
</dbReference>
<dbReference type="Gene3D" id="1.10.287.940">
    <property type="entry name" value="atp-gated p2x4 ion channel"/>
    <property type="match status" value="2"/>
</dbReference>
<dbReference type="RefSeq" id="XP_032806904.1">
    <property type="nucleotide sequence ID" value="XM_032951013.1"/>
</dbReference>
<dbReference type="Proteomes" id="UP001318040">
    <property type="component" value="Chromosome 10"/>
</dbReference>
<organism evidence="16 17">
    <name type="scientific">Petromyzon marinus</name>
    <name type="common">Sea lamprey</name>
    <dbReference type="NCBI Taxonomy" id="7757"/>
    <lineage>
        <taxon>Eukaryota</taxon>
        <taxon>Metazoa</taxon>
        <taxon>Chordata</taxon>
        <taxon>Craniata</taxon>
        <taxon>Vertebrata</taxon>
        <taxon>Cyclostomata</taxon>
        <taxon>Hyperoartia</taxon>
        <taxon>Petromyzontiformes</taxon>
        <taxon>Petromyzontidae</taxon>
        <taxon>Petromyzon</taxon>
    </lineage>
</organism>
<evidence type="ECO:0000256" key="6">
    <source>
        <dbReference type="ARBA" id="ARBA00022989"/>
    </source>
</evidence>
<evidence type="ECO:0000256" key="14">
    <source>
        <dbReference type="RuleBase" id="RU000681"/>
    </source>
</evidence>
<keyword evidence="7 14" id="KW-0406">Ion transport</keyword>
<dbReference type="GO" id="GO:0070588">
    <property type="term" value="P:calcium ion transmembrane transport"/>
    <property type="evidence" value="ECO:0007669"/>
    <property type="project" value="TreeGrafter"/>
</dbReference>
<evidence type="ECO:0000313" key="17">
    <source>
        <dbReference type="RefSeq" id="XP_032806904.1"/>
    </source>
</evidence>
<keyword evidence="11" id="KW-1071">Ligand-gated ion channel</keyword>
<evidence type="ECO:0000256" key="3">
    <source>
        <dbReference type="ARBA" id="ARBA00022448"/>
    </source>
</evidence>
<evidence type="ECO:0000256" key="7">
    <source>
        <dbReference type="ARBA" id="ARBA00023065"/>
    </source>
</evidence>
<comment type="function">
    <text evidence="14">Receptor for ATP that acts as a ligand-gated ion channel.</text>
</comment>
<dbReference type="InterPro" id="IPR027309">
    <property type="entry name" value="P2X_extracellular_dom_sf"/>
</dbReference>
<proteinExistence type="inferred from homology"/>
<dbReference type="GO" id="GO:0005886">
    <property type="term" value="C:plasma membrane"/>
    <property type="evidence" value="ECO:0007669"/>
    <property type="project" value="UniProtKB-SubCell"/>
</dbReference>
<evidence type="ECO:0000256" key="2">
    <source>
        <dbReference type="ARBA" id="ARBA00009848"/>
    </source>
</evidence>
<dbReference type="GO" id="GO:0001614">
    <property type="term" value="F:purinergic nucleotide receptor activity"/>
    <property type="evidence" value="ECO:0007669"/>
    <property type="project" value="InterPro"/>
</dbReference>
<evidence type="ECO:0000256" key="11">
    <source>
        <dbReference type="ARBA" id="ARBA00023286"/>
    </source>
</evidence>
<dbReference type="PROSITE" id="PS01212">
    <property type="entry name" value="P2X_RECEPTOR"/>
    <property type="match status" value="1"/>
</dbReference>
<feature type="transmembrane region" description="Helical" evidence="14">
    <location>
        <begin position="516"/>
        <end position="537"/>
    </location>
</feature>
<dbReference type="PANTHER" id="PTHR10125">
    <property type="entry name" value="P2X PURINOCEPTOR"/>
    <property type="match status" value="1"/>
</dbReference>
<dbReference type="Pfam" id="PF00864">
    <property type="entry name" value="P2X_receptor"/>
    <property type="match status" value="2"/>
</dbReference>
<name>A0AAJ7SWR0_PETMA</name>